<evidence type="ECO:0000256" key="14">
    <source>
        <dbReference type="ARBA" id="ARBA00023315"/>
    </source>
</evidence>
<keyword evidence="17" id="KW-1185">Reference proteome</keyword>
<dbReference type="GO" id="GO:0006071">
    <property type="term" value="P:glycerol metabolic process"/>
    <property type="evidence" value="ECO:0007669"/>
    <property type="project" value="UniProtKB-KW"/>
</dbReference>
<evidence type="ECO:0000256" key="13">
    <source>
        <dbReference type="ARBA" id="ARBA00023136"/>
    </source>
</evidence>
<protein>
    <recommendedName>
        <fullName evidence="5">diacylglycerol O-acyltransferase</fullName>
        <ecNumber evidence="5">2.3.1.20</ecNumber>
    </recommendedName>
</protein>
<dbReference type="OMA" id="RSQWMRR"/>
<keyword evidence="8" id="KW-0812">Transmembrane</keyword>
<dbReference type="EC" id="2.3.1.20" evidence="5"/>
<comment type="subcellular location">
    <subcellularLocation>
        <location evidence="1">Endoplasmic reticulum membrane</location>
        <topology evidence="1">Multi-pass membrane protein</topology>
    </subcellularLocation>
</comment>
<keyword evidence="10" id="KW-0256">Endoplasmic reticulum</keyword>
<gene>
    <name evidence="15" type="ORF">GUITHDRAFT_52406</name>
</gene>
<reference evidence="15 17" key="1">
    <citation type="journal article" date="2012" name="Nature">
        <title>Algal genomes reveal evolutionary mosaicism and the fate of nucleomorphs.</title>
        <authorList>
            <consortium name="DOE Joint Genome Institute"/>
            <person name="Curtis B.A."/>
            <person name="Tanifuji G."/>
            <person name="Burki F."/>
            <person name="Gruber A."/>
            <person name="Irimia M."/>
            <person name="Maruyama S."/>
            <person name="Arias M.C."/>
            <person name="Ball S.G."/>
            <person name="Gile G.H."/>
            <person name="Hirakawa Y."/>
            <person name="Hopkins J.F."/>
            <person name="Kuo A."/>
            <person name="Rensing S.A."/>
            <person name="Schmutz J."/>
            <person name="Symeonidi A."/>
            <person name="Elias M."/>
            <person name="Eveleigh R.J."/>
            <person name="Herman E.K."/>
            <person name="Klute M.J."/>
            <person name="Nakayama T."/>
            <person name="Obornik M."/>
            <person name="Reyes-Prieto A."/>
            <person name="Armbrust E.V."/>
            <person name="Aves S.J."/>
            <person name="Beiko R.G."/>
            <person name="Coutinho P."/>
            <person name="Dacks J.B."/>
            <person name="Durnford D.G."/>
            <person name="Fast N.M."/>
            <person name="Green B.R."/>
            <person name="Grisdale C.J."/>
            <person name="Hempel F."/>
            <person name="Henrissat B."/>
            <person name="Hoppner M.P."/>
            <person name="Ishida K."/>
            <person name="Kim E."/>
            <person name="Koreny L."/>
            <person name="Kroth P.G."/>
            <person name="Liu Y."/>
            <person name="Malik S.B."/>
            <person name="Maier U.G."/>
            <person name="McRose D."/>
            <person name="Mock T."/>
            <person name="Neilson J.A."/>
            <person name="Onodera N.T."/>
            <person name="Poole A.M."/>
            <person name="Pritham E.J."/>
            <person name="Richards T.A."/>
            <person name="Rocap G."/>
            <person name="Roy S.W."/>
            <person name="Sarai C."/>
            <person name="Schaack S."/>
            <person name="Shirato S."/>
            <person name="Slamovits C.H."/>
            <person name="Spencer D.F."/>
            <person name="Suzuki S."/>
            <person name="Worden A.Z."/>
            <person name="Zauner S."/>
            <person name="Barry K."/>
            <person name="Bell C."/>
            <person name="Bharti A.K."/>
            <person name="Crow J.A."/>
            <person name="Grimwood J."/>
            <person name="Kramer R."/>
            <person name="Lindquist E."/>
            <person name="Lucas S."/>
            <person name="Salamov A."/>
            <person name="McFadden G.I."/>
            <person name="Lane C.E."/>
            <person name="Keeling P.J."/>
            <person name="Gray M.W."/>
            <person name="Grigoriev I.V."/>
            <person name="Archibald J.M."/>
        </authorList>
    </citation>
    <scope>NUCLEOTIDE SEQUENCE</scope>
    <source>
        <strain evidence="15 17">CCMP2712</strain>
    </source>
</reference>
<dbReference type="eggNOG" id="KOG0831">
    <property type="taxonomic scope" value="Eukaryota"/>
</dbReference>
<dbReference type="PaxDb" id="55529-EKX48735"/>
<dbReference type="GO" id="GO:0019432">
    <property type="term" value="P:triglyceride biosynthetic process"/>
    <property type="evidence" value="ECO:0007669"/>
    <property type="project" value="TreeGrafter"/>
</dbReference>
<comment type="similarity">
    <text evidence="4">Belongs to the diacylglycerol acyltransferase family.</text>
</comment>
<evidence type="ECO:0000256" key="9">
    <source>
        <dbReference type="ARBA" id="ARBA00022798"/>
    </source>
</evidence>
<keyword evidence="13" id="KW-0472">Membrane</keyword>
<dbReference type="STRING" id="905079.L1JKW8"/>
<evidence type="ECO:0000256" key="5">
    <source>
        <dbReference type="ARBA" id="ARBA00013244"/>
    </source>
</evidence>
<accession>L1JKW8</accession>
<keyword evidence="14" id="KW-0012">Acyltransferase</keyword>
<dbReference type="RefSeq" id="XP_005835715.1">
    <property type="nucleotide sequence ID" value="XM_005835658.1"/>
</dbReference>
<evidence type="ECO:0000256" key="11">
    <source>
        <dbReference type="ARBA" id="ARBA00022989"/>
    </source>
</evidence>
<comment type="pathway">
    <text evidence="3">Lipid metabolism.</text>
</comment>
<evidence type="ECO:0000256" key="12">
    <source>
        <dbReference type="ARBA" id="ARBA00023098"/>
    </source>
</evidence>
<keyword evidence="12" id="KW-0443">Lipid metabolism</keyword>
<dbReference type="GO" id="GO:0005789">
    <property type="term" value="C:endoplasmic reticulum membrane"/>
    <property type="evidence" value="ECO:0007669"/>
    <property type="project" value="UniProtKB-SubCell"/>
</dbReference>
<organism evidence="15">
    <name type="scientific">Guillardia theta (strain CCMP2712)</name>
    <name type="common">Cryptophyte</name>
    <dbReference type="NCBI Taxonomy" id="905079"/>
    <lineage>
        <taxon>Eukaryota</taxon>
        <taxon>Cryptophyceae</taxon>
        <taxon>Pyrenomonadales</taxon>
        <taxon>Geminigeraceae</taxon>
        <taxon>Guillardia</taxon>
    </lineage>
</organism>
<dbReference type="Proteomes" id="UP000011087">
    <property type="component" value="Unassembled WGS sequence"/>
</dbReference>
<evidence type="ECO:0000256" key="1">
    <source>
        <dbReference type="ARBA" id="ARBA00004477"/>
    </source>
</evidence>
<evidence type="ECO:0000256" key="4">
    <source>
        <dbReference type="ARBA" id="ARBA00005420"/>
    </source>
</evidence>
<evidence type="ECO:0000256" key="2">
    <source>
        <dbReference type="ARBA" id="ARBA00004771"/>
    </source>
</evidence>
<evidence type="ECO:0000256" key="6">
    <source>
        <dbReference type="ARBA" id="ARBA00022516"/>
    </source>
</evidence>
<evidence type="ECO:0000256" key="8">
    <source>
        <dbReference type="ARBA" id="ARBA00022692"/>
    </source>
</evidence>
<dbReference type="AlphaFoldDB" id="L1JKW8"/>
<dbReference type="CDD" id="cd07987">
    <property type="entry name" value="LPLAT_MGAT-like"/>
    <property type="match status" value="1"/>
</dbReference>
<dbReference type="HOGENOM" id="CLU_023995_0_2_1"/>
<dbReference type="OrthoDB" id="264532at2759"/>
<dbReference type="GO" id="GO:0004144">
    <property type="term" value="F:diacylglycerol O-acyltransferase activity"/>
    <property type="evidence" value="ECO:0007669"/>
    <property type="project" value="UniProtKB-EC"/>
</dbReference>
<keyword evidence="6" id="KW-0444">Lipid biosynthesis</keyword>
<keyword evidence="7" id="KW-0808">Transferase</keyword>
<dbReference type="PANTHER" id="PTHR12317">
    <property type="entry name" value="DIACYLGLYCEROL O-ACYLTRANSFERASE"/>
    <property type="match status" value="1"/>
</dbReference>
<evidence type="ECO:0000256" key="10">
    <source>
        <dbReference type="ARBA" id="ARBA00022824"/>
    </source>
</evidence>
<dbReference type="InterPro" id="IPR007130">
    <property type="entry name" value="DAGAT"/>
</dbReference>
<dbReference type="EnsemblProtists" id="EKX48735">
    <property type="protein sequence ID" value="EKX48735"/>
    <property type="gene ID" value="GUITHDRAFT_52406"/>
</dbReference>
<evidence type="ECO:0000313" key="16">
    <source>
        <dbReference type="EnsemblProtists" id="EKX48735"/>
    </source>
</evidence>
<evidence type="ECO:0000256" key="3">
    <source>
        <dbReference type="ARBA" id="ARBA00005189"/>
    </source>
</evidence>
<keyword evidence="11" id="KW-1133">Transmembrane helix</keyword>
<dbReference type="EMBL" id="JH992984">
    <property type="protein sequence ID" value="EKX48735.1"/>
    <property type="molecule type" value="Genomic_DNA"/>
</dbReference>
<proteinExistence type="inferred from homology"/>
<name>L1JKW8_GUITC</name>
<dbReference type="PANTHER" id="PTHR12317:SF0">
    <property type="entry name" value="ACYLTRANSFERASE"/>
    <property type="match status" value="1"/>
</dbReference>
<reference evidence="17" key="2">
    <citation type="submission" date="2012-11" db="EMBL/GenBank/DDBJ databases">
        <authorList>
            <person name="Kuo A."/>
            <person name="Curtis B.A."/>
            <person name="Tanifuji G."/>
            <person name="Burki F."/>
            <person name="Gruber A."/>
            <person name="Irimia M."/>
            <person name="Maruyama S."/>
            <person name="Arias M.C."/>
            <person name="Ball S.G."/>
            <person name="Gile G.H."/>
            <person name="Hirakawa Y."/>
            <person name="Hopkins J.F."/>
            <person name="Rensing S.A."/>
            <person name="Schmutz J."/>
            <person name="Symeonidi A."/>
            <person name="Elias M."/>
            <person name="Eveleigh R.J."/>
            <person name="Herman E.K."/>
            <person name="Klute M.J."/>
            <person name="Nakayama T."/>
            <person name="Obornik M."/>
            <person name="Reyes-Prieto A."/>
            <person name="Armbrust E.V."/>
            <person name="Aves S.J."/>
            <person name="Beiko R.G."/>
            <person name="Coutinho P."/>
            <person name="Dacks J.B."/>
            <person name="Durnford D.G."/>
            <person name="Fast N.M."/>
            <person name="Green B.R."/>
            <person name="Grisdale C."/>
            <person name="Hempe F."/>
            <person name="Henrissat B."/>
            <person name="Hoppner M.P."/>
            <person name="Ishida K.-I."/>
            <person name="Kim E."/>
            <person name="Koreny L."/>
            <person name="Kroth P.G."/>
            <person name="Liu Y."/>
            <person name="Malik S.-B."/>
            <person name="Maier U.G."/>
            <person name="McRose D."/>
            <person name="Mock T."/>
            <person name="Neilson J.A."/>
            <person name="Onodera N.T."/>
            <person name="Poole A.M."/>
            <person name="Pritham E.J."/>
            <person name="Richards T.A."/>
            <person name="Rocap G."/>
            <person name="Roy S.W."/>
            <person name="Sarai C."/>
            <person name="Schaack S."/>
            <person name="Shirato S."/>
            <person name="Slamovits C.H."/>
            <person name="Spencer D.F."/>
            <person name="Suzuki S."/>
            <person name="Worden A.Z."/>
            <person name="Zauner S."/>
            <person name="Barry K."/>
            <person name="Bell C."/>
            <person name="Bharti A.K."/>
            <person name="Crow J.A."/>
            <person name="Grimwood J."/>
            <person name="Kramer R."/>
            <person name="Lindquist E."/>
            <person name="Lucas S."/>
            <person name="Salamov A."/>
            <person name="McFadden G.I."/>
            <person name="Lane C.E."/>
            <person name="Keeling P.J."/>
            <person name="Gray M.W."/>
            <person name="Grigoriev I.V."/>
            <person name="Archibald J.M."/>
        </authorList>
    </citation>
    <scope>NUCLEOTIDE SEQUENCE</scope>
    <source>
        <strain evidence="17">CCMP2712</strain>
    </source>
</reference>
<dbReference type="GeneID" id="17305583"/>
<comment type="pathway">
    <text evidence="2">Glycerolipid metabolism; triacylglycerol biosynthesis.</text>
</comment>
<evidence type="ECO:0000313" key="17">
    <source>
        <dbReference type="Proteomes" id="UP000011087"/>
    </source>
</evidence>
<feature type="non-terminal residue" evidence="15">
    <location>
        <position position="1"/>
    </location>
</feature>
<reference evidence="16" key="3">
    <citation type="submission" date="2016-03" db="UniProtKB">
        <authorList>
            <consortium name="EnsemblProtists"/>
        </authorList>
    </citation>
    <scope>IDENTIFICATION</scope>
</reference>
<evidence type="ECO:0000256" key="7">
    <source>
        <dbReference type="ARBA" id="ARBA00022679"/>
    </source>
</evidence>
<evidence type="ECO:0000313" key="15">
    <source>
        <dbReference type="EMBL" id="EKX48735.1"/>
    </source>
</evidence>
<keyword evidence="9" id="KW-0319">Glycerol metabolism</keyword>
<dbReference type="Pfam" id="PF03982">
    <property type="entry name" value="DAGAT"/>
    <property type="match status" value="1"/>
</dbReference>
<dbReference type="KEGG" id="gtt:GUITHDRAFT_52406"/>
<feature type="non-terminal residue" evidence="15">
    <location>
        <position position="227"/>
    </location>
</feature>
<sequence length="227" mass="25472">FFDASPQTGRRKSEWFRNLGFWKYFKDFFPISVKKTSELDPTKNYIFGYHPHGIIGCGLYFALATSSGCSLDERALSLPGLDLYLLTLPIQFRLPFIREVWLLMGICDSSKETFKRILSKGPGSSLAVVVGGAAEALKSSPGKIDLTLNARKGFVRQALLHSASLVPVIAFGETDVYGVLQNQFFKKVQVRLQKWFGFAMPLFHGRGIFNYNFGLIPHRRPITVVLG</sequence>